<dbReference type="InterPro" id="IPR052107">
    <property type="entry name" value="HEAT6"/>
</dbReference>
<feature type="compositionally biased region" description="Gly residues" evidence="1">
    <location>
        <begin position="248"/>
        <end position="274"/>
    </location>
</feature>
<dbReference type="SUPFAM" id="SSF48371">
    <property type="entry name" value="ARM repeat"/>
    <property type="match status" value="1"/>
</dbReference>
<organism evidence="2 3">
    <name type="scientific">Novymonas esmeraldas</name>
    <dbReference type="NCBI Taxonomy" id="1808958"/>
    <lineage>
        <taxon>Eukaryota</taxon>
        <taxon>Discoba</taxon>
        <taxon>Euglenozoa</taxon>
        <taxon>Kinetoplastea</taxon>
        <taxon>Metakinetoplastina</taxon>
        <taxon>Trypanosomatida</taxon>
        <taxon>Trypanosomatidae</taxon>
        <taxon>Novymonas</taxon>
    </lineage>
</organism>
<evidence type="ECO:0008006" key="4">
    <source>
        <dbReference type="Google" id="ProtNLM"/>
    </source>
</evidence>
<feature type="region of interest" description="Disordered" evidence="1">
    <location>
        <begin position="234"/>
        <end position="276"/>
    </location>
</feature>
<dbReference type="AlphaFoldDB" id="A0AAW0F2M0"/>
<feature type="compositionally biased region" description="Pro residues" evidence="1">
    <location>
        <begin position="195"/>
        <end position="204"/>
    </location>
</feature>
<accession>A0AAW0F2M0</accession>
<dbReference type="PANTHER" id="PTHR13366">
    <property type="entry name" value="MALARIA ANTIGEN-RELATED"/>
    <property type="match status" value="1"/>
</dbReference>
<gene>
    <name evidence="2" type="ORF">NESM_000060700</name>
</gene>
<protein>
    <recommendedName>
        <fullName evidence="4">DUF4042 domain-containing protein</fullName>
    </recommendedName>
</protein>
<dbReference type="InterPro" id="IPR011989">
    <property type="entry name" value="ARM-like"/>
</dbReference>
<reference evidence="2 3" key="1">
    <citation type="journal article" date="2021" name="MBio">
        <title>A New Model Trypanosomatid, Novymonas esmeraldas: Genomic Perception of Its 'Candidatus Pandoraea novymonadis' Endosymbiont.</title>
        <authorList>
            <person name="Zakharova A."/>
            <person name="Saura A."/>
            <person name="Butenko A."/>
            <person name="Podesvova L."/>
            <person name="Warmusova S."/>
            <person name="Kostygov A.Y."/>
            <person name="Nenarokova A."/>
            <person name="Lukes J."/>
            <person name="Opperdoes F.R."/>
            <person name="Yurchenko V."/>
        </authorList>
    </citation>
    <scope>NUCLEOTIDE SEQUENCE [LARGE SCALE GENOMIC DNA]</scope>
    <source>
        <strain evidence="2 3">E262AT.01</strain>
    </source>
</reference>
<dbReference type="Proteomes" id="UP001430356">
    <property type="component" value="Unassembled WGS sequence"/>
</dbReference>
<dbReference type="PANTHER" id="PTHR13366:SF0">
    <property type="entry name" value="HEAT REPEAT-CONTAINING PROTEIN 6"/>
    <property type="match status" value="1"/>
</dbReference>
<evidence type="ECO:0000313" key="2">
    <source>
        <dbReference type="EMBL" id="KAK7200107.1"/>
    </source>
</evidence>
<evidence type="ECO:0000256" key="1">
    <source>
        <dbReference type="SAM" id="MobiDB-lite"/>
    </source>
</evidence>
<dbReference type="InterPro" id="IPR016024">
    <property type="entry name" value="ARM-type_fold"/>
</dbReference>
<keyword evidence="3" id="KW-1185">Reference proteome</keyword>
<feature type="region of interest" description="Disordered" evidence="1">
    <location>
        <begin position="700"/>
        <end position="764"/>
    </location>
</feature>
<feature type="compositionally biased region" description="Low complexity" evidence="1">
    <location>
        <begin position="1"/>
        <end position="17"/>
    </location>
</feature>
<comment type="caution">
    <text evidence="2">The sequence shown here is derived from an EMBL/GenBank/DDBJ whole genome shotgun (WGS) entry which is preliminary data.</text>
</comment>
<feature type="region of interest" description="Disordered" evidence="1">
    <location>
        <begin position="1017"/>
        <end position="1042"/>
    </location>
</feature>
<feature type="region of interest" description="Disordered" evidence="1">
    <location>
        <begin position="1"/>
        <end position="33"/>
    </location>
</feature>
<feature type="compositionally biased region" description="Gly residues" evidence="1">
    <location>
        <begin position="82"/>
        <end position="92"/>
    </location>
</feature>
<feature type="compositionally biased region" description="Low complexity" evidence="1">
    <location>
        <begin position="111"/>
        <end position="127"/>
    </location>
</feature>
<feature type="region of interest" description="Disordered" evidence="1">
    <location>
        <begin position="80"/>
        <end position="127"/>
    </location>
</feature>
<dbReference type="Gene3D" id="1.25.10.10">
    <property type="entry name" value="Leucine-rich Repeat Variant"/>
    <property type="match status" value="1"/>
</dbReference>
<feature type="region of interest" description="Disordered" evidence="1">
    <location>
        <begin position="171"/>
        <end position="206"/>
    </location>
</feature>
<feature type="compositionally biased region" description="Low complexity" evidence="1">
    <location>
        <begin position="737"/>
        <end position="753"/>
    </location>
</feature>
<evidence type="ECO:0000313" key="3">
    <source>
        <dbReference type="Proteomes" id="UP001430356"/>
    </source>
</evidence>
<sequence length="1188" mass="122614">MSTPTAPSSSSPTSSSTPHHRDGGGHPSGVRGASEWQWSPAVVVGGVGAPVVVEGLAQLHEMMRASAAARVAVIAQAVQESSGGGGGAGSASGGHADVPQKSVRGRGGSRTAPLSTTPGSGSGTTPMHVDAAAALATTTAAATPLPPLSLVLECATLLSADVAQWRAHAEWVSRQPPPPPHAESGRSGNLTKSPAAPPPPPPPPHPKHVLLMLEMLLWYCVSTTEQARLAAAGGSRGTSGLATPAHAGAGGGGGGGGTAGVGGRGRRSGVGVGRSGSCSAEPMAALDWLGSRMSAASPATAAAPSVTVPEAQLAARLLRPVVDAVVLLQFPKNSAAPLTRRFDAPHTSGAEHTARGAIASATIAAAIQVTALWTLTAVLVRFADVPVNGAELLPLLFPPVDVRGDAGADERHPLLQPLLRGGTLQSLACSAAAAATVTTLLRALRPTLQYAEESKGSRLSAYLSLGAQCGAMLASVHESLCWAMEQALPSPSPNAAGEPSSSSLSSSASVATPVLLAYATVAAVTPYHRCPRSRAAALQTLQLPRLHFYLAHDETAAFVPAMTLVSNLFRNESMRGASAELLVTLEGGEEEVVVVESHNNHGGSGGGGDSVERAGAGGKAATAAVSDATGTGLLHALLSHAGTRVEVWMCMVPLSRLYPRLVLDEFDVLLAASTAMVESLASWEAAERAMDAAAVAGGVASAAPWQDHQHQHQQQQLPTAGDREAGDGGDGTPPGQRSPAPSAAAGTTATSTLTPPPLLPPRRRTPTATLKAFAECLRTWLHFMGYVWKAFDDNASDPAQRPEAQADRATLEHKRRLHEVLYRPAMRLRRCGEDVRTMTLRCIAQIGNDYMCTVADRAVCEELVAYAQTCAADAQPRVRGEALTTWGVWLWQYTSMDDFACAGVDSAVHTLMTDPNALVRTKAAFALSNVTGRLSEGSCAVVGDSPDYIATLCVAAMHAAVIDGDSGVQGHGIRMMNHLLQVLSFEDLIGEVEGFEEGVAEGFLRVLLECLRATTHASGGGGGRGGGGRGGGGGGGGDTTTRYTVPREAKHRWNAACALGMGLSRRDVFEAEPKYAVQAVDALCTAVVHDHTFKVRTQAAGALSRVPSECLSGAFSATDLTPTVVDSLCMALQTATSTDNFKQYREQGTLHDALHAALSVMITSAAPSNELEKVFARYTKLLKAEALL</sequence>
<dbReference type="EMBL" id="JAECZO010000003">
    <property type="protein sequence ID" value="KAK7200107.1"/>
    <property type="molecule type" value="Genomic_DNA"/>
</dbReference>
<name>A0AAW0F2M0_9TRYP</name>
<proteinExistence type="predicted"/>
<feature type="compositionally biased region" description="Gly residues" evidence="1">
    <location>
        <begin position="1018"/>
        <end position="1038"/>
    </location>
</feature>